<keyword evidence="1" id="KW-0472">Membrane</keyword>
<sequence>MNKRKVDLKSNIGHSSCCCSNVNIHRCWIGGLDLCLLISSQFINFFFWIFLQGNNKHSIMSLMTRFILPLLRAVVSVLSECVCGQTRVDV</sequence>
<dbReference type="EMBL" id="MU167333">
    <property type="protein sequence ID" value="KAG0142953.1"/>
    <property type="molecule type" value="Genomic_DNA"/>
</dbReference>
<organism evidence="2 3">
    <name type="scientific">Cronartium quercuum f. sp. fusiforme G11</name>
    <dbReference type="NCBI Taxonomy" id="708437"/>
    <lineage>
        <taxon>Eukaryota</taxon>
        <taxon>Fungi</taxon>
        <taxon>Dikarya</taxon>
        <taxon>Basidiomycota</taxon>
        <taxon>Pucciniomycotina</taxon>
        <taxon>Pucciniomycetes</taxon>
        <taxon>Pucciniales</taxon>
        <taxon>Coleosporiaceae</taxon>
        <taxon>Cronartium</taxon>
    </lineage>
</organism>
<evidence type="ECO:0000256" key="1">
    <source>
        <dbReference type="SAM" id="Phobius"/>
    </source>
</evidence>
<protein>
    <submittedName>
        <fullName evidence="2">Uncharacterized protein</fullName>
    </submittedName>
</protein>
<reference evidence="2" key="1">
    <citation type="submission" date="2013-11" db="EMBL/GenBank/DDBJ databases">
        <title>Genome sequence of the fusiform rust pathogen reveals effectors for host alternation and coevolution with pine.</title>
        <authorList>
            <consortium name="DOE Joint Genome Institute"/>
            <person name="Smith K."/>
            <person name="Pendleton A."/>
            <person name="Kubisiak T."/>
            <person name="Anderson C."/>
            <person name="Salamov A."/>
            <person name="Aerts A."/>
            <person name="Riley R."/>
            <person name="Clum A."/>
            <person name="Lindquist E."/>
            <person name="Ence D."/>
            <person name="Campbell M."/>
            <person name="Kronenberg Z."/>
            <person name="Feau N."/>
            <person name="Dhillon B."/>
            <person name="Hamelin R."/>
            <person name="Burleigh J."/>
            <person name="Smith J."/>
            <person name="Yandell M."/>
            <person name="Nelson C."/>
            <person name="Grigoriev I."/>
            <person name="Davis J."/>
        </authorList>
    </citation>
    <scope>NUCLEOTIDE SEQUENCE</scope>
    <source>
        <strain evidence="2">G11</strain>
    </source>
</reference>
<keyword evidence="1" id="KW-0812">Transmembrane</keyword>
<accession>A0A9P6NFA5</accession>
<keyword evidence="3" id="KW-1185">Reference proteome</keyword>
<feature type="transmembrane region" description="Helical" evidence="1">
    <location>
        <begin position="28"/>
        <end position="51"/>
    </location>
</feature>
<comment type="caution">
    <text evidence="2">The sequence shown here is derived from an EMBL/GenBank/DDBJ whole genome shotgun (WGS) entry which is preliminary data.</text>
</comment>
<name>A0A9P6NFA5_9BASI</name>
<dbReference type="Proteomes" id="UP000886653">
    <property type="component" value="Unassembled WGS sequence"/>
</dbReference>
<evidence type="ECO:0000313" key="2">
    <source>
        <dbReference type="EMBL" id="KAG0142953.1"/>
    </source>
</evidence>
<evidence type="ECO:0000313" key="3">
    <source>
        <dbReference type="Proteomes" id="UP000886653"/>
    </source>
</evidence>
<dbReference type="AlphaFoldDB" id="A0A9P6NFA5"/>
<proteinExistence type="predicted"/>
<keyword evidence="1" id="KW-1133">Transmembrane helix</keyword>
<gene>
    <name evidence="2" type="ORF">CROQUDRAFT_207484</name>
</gene>